<protein>
    <submittedName>
        <fullName evidence="1">Uncharacterized protein</fullName>
    </submittedName>
</protein>
<name>A0A4R3KJF9_9BACI</name>
<dbReference type="RefSeq" id="WP_165894953.1">
    <property type="nucleotide sequence ID" value="NZ_SMAB01000003.1"/>
</dbReference>
<dbReference type="AlphaFoldDB" id="A0A4R3KJF9"/>
<gene>
    <name evidence="1" type="ORF">EDD72_103154</name>
</gene>
<accession>A0A4R3KJF9</accession>
<sequence>MHQAKKELYLKLWNQMFSLDFQDKLAKEEILMEGQFSREIDPLVSMNMKHGRAT</sequence>
<evidence type="ECO:0000313" key="2">
    <source>
        <dbReference type="Proteomes" id="UP000295788"/>
    </source>
</evidence>
<proteinExistence type="predicted"/>
<dbReference type="EMBL" id="SMAB01000003">
    <property type="protein sequence ID" value="TCS83826.1"/>
    <property type="molecule type" value="Genomic_DNA"/>
</dbReference>
<dbReference type="Proteomes" id="UP000295788">
    <property type="component" value="Unassembled WGS sequence"/>
</dbReference>
<reference evidence="1 2" key="1">
    <citation type="submission" date="2019-03" db="EMBL/GenBank/DDBJ databases">
        <title>Genomic Encyclopedia of Type Strains, Phase IV (KMG-IV): sequencing the most valuable type-strain genomes for metagenomic binning, comparative biology and taxonomic classification.</title>
        <authorList>
            <person name="Goeker M."/>
        </authorList>
    </citation>
    <scope>NUCLEOTIDE SEQUENCE [LARGE SCALE GENOMIC DNA]</scope>
    <source>
        <strain evidence="1 2">DSM 23802</strain>
    </source>
</reference>
<comment type="caution">
    <text evidence="1">The sequence shown here is derived from an EMBL/GenBank/DDBJ whole genome shotgun (WGS) entry which is preliminary data.</text>
</comment>
<keyword evidence="2" id="KW-1185">Reference proteome</keyword>
<organism evidence="1 2">
    <name type="scientific">Tepidibacillus fermentans</name>
    <dbReference type="NCBI Taxonomy" id="1281767"/>
    <lineage>
        <taxon>Bacteria</taxon>
        <taxon>Bacillati</taxon>
        <taxon>Bacillota</taxon>
        <taxon>Bacilli</taxon>
        <taxon>Bacillales</taxon>
        <taxon>Bacillaceae</taxon>
        <taxon>Tepidibacillus</taxon>
    </lineage>
</organism>
<evidence type="ECO:0000313" key="1">
    <source>
        <dbReference type="EMBL" id="TCS83826.1"/>
    </source>
</evidence>